<accession>A0A7W7MPM5</accession>
<evidence type="ECO:0000313" key="3">
    <source>
        <dbReference type="Proteomes" id="UP000578112"/>
    </source>
</evidence>
<evidence type="ECO:0000313" key="2">
    <source>
        <dbReference type="EMBL" id="MBB4761524.1"/>
    </source>
</evidence>
<reference evidence="2 3" key="1">
    <citation type="submission" date="2020-08" db="EMBL/GenBank/DDBJ databases">
        <title>Sequencing the genomes of 1000 actinobacteria strains.</title>
        <authorList>
            <person name="Klenk H.-P."/>
        </authorList>
    </citation>
    <scope>NUCLEOTIDE SEQUENCE [LARGE SCALE GENOMIC DNA]</scope>
    <source>
        <strain evidence="2 3">DSM 43149</strain>
    </source>
</reference>
<name>A0A7W7MPM5_9ACTN</name>
<proteinExistence type="predicted"/>
<gene>
    <name evidence="2" type="ORF">BJ971_002080</name>
</gene>
<dbReference type="RefSeq" id="WP_203709044.1">
    <property type="nucleotide sequence ID" value="NZ_BOMK01000001.1"/>
</dbReference>
<dbReference type="AlphaFoldDB" id="A0A7W7MPM5"/>
<dbReference type="Proteomes" id="UP000578112">
    <property type="component" value="Unassembled WGS sequence"/>
</dbReference>
<evidence type="ECO:0000256" key="1">
    <source>
        <dbReference type="SAM" id="MobiDB-lite"/>
    </source>
</evidence>
<dbReference type="EMBL" id="JACHNH010000001">
    <property type="protein sequence ID" value="MBB4761524.1"/>
    <property type="molecule type" value="Genomic_DNA"/>
</dbReference>
<keyword evidence="3" id="KW-1185">Reference proteome</keyword>
<comment type="caution">
    <text evidence="2">The sequence shown here is derived from an EMBL/GenBank/DDBJ whole genome shotgun (WGS) entry which is preliminary data.</text>
</comment>
<organism evidence="2 3">
    <name type="scientific">Actinoplanes digitatis</name>
    <dbReference type="NCBI Taxonomy" id="1868"/>
    <lineage>
        <taxon>Bacteria</taxon>
        <taxon>Bacillati</taxon>
        <taxon>Actinomycetota</taxon>
        <taxon>Actinomycetes</taxon>
        <taxon>Micromonosporales</taxon>
        <taxon>Micromonosporaceae</taxon>
        <taxon>Actinoplanes</taxon>
    </lineage>
</organism>
<feature type="region of interest" description="Disordered" evidence="1">
    <location>
        <begin position="1"/>
        <end position="28"/>
    </location>
</feature>
<sequence>MEMPVQTTEERSGRKPDRKRSSRPFGGRVNECCARHMQQTCTSAALTHVDSDTYVFHRRLVNIAIGRHLVPSPVTGD</sequence>
<protein>
    <submittedName>
        <fullName evidence="2">Uncharacterized protein</fullName>
    </submittedName>
</protein>